<dbReference type="EMBL" id="KI394182">
    <property type="protein sequence ID" value="ERN04702.1"/>
    <property type="molecule type" value="Genomic_DNA"/>
</dbReference>
<reference evidence="2" key="1">
    <citation type="journal article" date="2013" name="Science">
        <title>The Amborella genome and the evolution of flowering plants.</title>
        <authorList>
            <consortium name="Amborella Genome Project"/>
        </authorList>
    </citation>
    <scope>NUCLEOTIDE SEQUENCE [LARGE SCALE GENOMIC DNA]</scope>
</reference>
<dbReference type="Proteomes" id="UP000017836">
    <property type="component" value="Unassembled WGS sequence"/>
</dbReference>
<accession>W1P4B6</accession>
<dbReference type="AlphaFoldDB" id="W1P4B6"/>
<dbReference type="HOGENOM" id="CLU_1572768_0_0_1"/>
<name>W1P4B6_AMBTC</name>
<organism evidence="1 2">
    <name type="scientific">Amborella trichopoda</name>
    <dbReference type="NCBI Taxonomy" id="13333"/>
    <lineage>
        <taxon>Eukaryota</taxon>
        <taxon>Viridiplantae</taxon>
        <taxon>Streptophyta</taxon>
        <taxon>Embryophyta</taxon>
        <taxon>Tracheophyta</taxon>
        <taxon>Spermatophyta</taxon>
        <taxon>Magnoliopsida</taxon>
        <taxon>Amborellales</taxon>
        <taxon>Amborellaceae</taxon>
        <taxon>Amborella</taxon>
    </lineage>
</organism>
<proteinExistence type="predicted"/>
<sequence length="170" mass="18673">MDELVVAECQSDPGAIRRKVAPRKMLPQVVLVLGIKPLKIVLTYPCKSQGRRSSGGAMDNLAQEGTHSSCYTSSITPTCEDNPCTVLAGVRARATAPEPLDPSSQGPDFHLWLHRLCTHPRLLYIPATPTQACIRSTLTIDRWLLFLVLLTPSAWVPSTPTISQWLVFLV</sequence>
<evidence type="ECO:0000313" key="1">
    <source>
        <dbReference type="EMBL" id="ERN04702.1"/>
    </source>
</evidence>
<keyword evidence="2" id="KW-1185">Reference proteome</keyword>
<gene>
    <name evidence="1" type="ORF">AMTR_s00076p00174340</name>
</gene>
<protein>
    <submittedName>
        <fullName evidence="1">Uncharacterized protein</fullName>
    </submittedName>
</protein>
<evidence type="ECO:0000313" key="2">
    <source>
        <dbReference type="Proteomes" id="UP000017836"/>
    </source>
</evidence>
<dbReference type="Gramene" id="ERN04702">
    <property type="protein sequence ID" value="ERN04702"/>
    <property type="gene ID" value="AMTR_s00076p00174340"/>
</dbReference>